<feature type="non-terminal residue" evidence="2">
    <location>
        <position position="202"/>
    </location>
</feature>
<name>A0A9D4S5I1_DREPO</name>
<organism evidence="2 3">
    <name type="scientific">Dreissena polymorpha</name>
    <name type="common">Zebra mussel</name>
    <name type="synonym">Mytilus polymorpha</name>
    <dbReference type="NCBI Taxonomy" id="45954"/>
    <lineage>
        <taxon>Eukaryota</taxon>
        <taxon>Metazoa</taxon>
        <taxon>Spiralia</taxon>
        <taxon>Lophotrochozoa</taxon>
        <taxon>Mollusca</taxon>
        <taxon>Bivalvia</taxon>
        <taxon>Autobranchia</taxon>
        <taxon>Heteroconchia</taxon>
        <taxon>Euheterodonta</taxon>
        <taxon>Imparidentia</taxon>
        <taxon>Neoheterodontei</taxon>
        <taxon>Myida</taxon>
        <taxon>Dreissenoidea</taxon>
        <taxon>Dreissenidae</taxon>
        <taxon>Dreissena</taxon>
    </lineage>
</organism>
<dbReference type="EMBL" id="JAIWYP010000001">
    <property type="protein sequence ID" value="KAH3891283.1"/>
    <property type="molecule type" value="Genomic_DNA"/>
</dbReference>
<gene>
    <name evidence="2" type="ORF">DPMN_015376</name>
</gene>
<feature type="region of interest" description="Disordered" evidence="1">
    <location>
        <begin position="1"/>
        <end position="22"/>
    </location>
</feature>
<accession>A0A9D4S5I1</accession>
<evidence type="ECO:0000256" key="1">
    <source>
        <dbReference type="SAM" id="MobiDB-lite"/>
    </source>
</evidence>
<reference evidence="2" key="1">
    <citation type="journal article" date="2019" name="bioRxiv">
        <title>The Genome of the Zebra Mussel, Dreissena polymorpha: A Resource for Invasive Species Research.</title>
        <authorList>
            <person name="McCartney M.A."/>
            <person name="Auch B."/>
            <person name="Kono T."/>
            <person name="Mallez S."/>
            <person name="Zhang Y."/>
            <person name="Obille A."/>
            <person name="Becker A."/>
            <person name="Abrahante J.E."/>
            <person name="Garbe J."/>
            <person name="Badalamenti J.P."/>
            <person name="Herman A."/>
            <person name="Mangelson H."/>
            <person name="Liachko I."/>
            <person name="Sullivan S."/>
            <person name="Sone E.D."/>
            <person name="Koren S."/>
            <person name="Silverstein K.A.T."/>
            <person name="Beckman K.B."/>
            <person name="Gohl D.M."/>
        </authorList>
    </citation>
    <scope>NUCLEOTIDE SEQUENCE</scope>
    <source>
        <strain evidence="2">Duluth1</strain>
        <tissue evidence="2">Whole animal</tissue>
    </source>
</reference>
<proteinExistence type="predicted"/>
<dbReference type="AlphaFoldDB" id="A0A9D4S5I1"/>
<protein>
    <submittedName>
        <fullName evidence="2">Uncharacterized protein</fullName>
    </submittedName>
</protein>
<dbReference type="Proteomes" id="UP000828390">
    <property type="component" value="Unassembled WGS sequence"/>
</dbReference>
<comment type="caution">
    <text evidence="2">The sequence shown here is derived from an EMBL/GenBank/DDBJ whole genome shotgun (WGS) entry which is preliminary data.</text>
</comment>
<reference evidence="2" key="2">
    <citation type="submission" date="2020-11" db="EMBL/GenBank/DDBJ databases">
        <authorList>
            <person name="McCartney M.A."/>
            <person name="Auch B."/>
            <person name="Kono T."/>
            <person name="Mallez S."/>
            <person name="Becker A."/>
            <person name="Gohl D.M."/>
            <person name="Silverstein K.A.T."/>
            <person name="Koren S."/>
            <person name="Bechman K.B."/>
            <person name="Herman A."/>
            <person name="Abrahante J.E."/>
            <person name="Garbe J."/>
        </authorList>
    </citation>
    <scope>NUCLEOTIDE SEQUENCE</scope>
    <source>
        <strain evidence="2">Duluth1</strain>
        <tissue evidence="2">Whole animal</tissue>
    </source>
</reference>
<evidence type="ECO:0000313" key="3">
    <source>
        <dbReference type="Proteomes" id="UP000828390"/>
    </source>
</evidence>
<evidence type="ECO:0000313" key="2">
    <source>
        <dbReference type="EMBL" id="KAH3891283.1"/>
    </source>
</evidence>
<keyword evidence="3" id="KW-1185">Reference proteome</keyword>
<sequence length="202" mass="23388">MGVGDQLRHTNKGRLSYERNTSSDKLKEFLTSCSSPPEIHISPKFSESLKPRLKEKYVSDQDEKANTGKVTLLLESPTCSGKYSPPRETSNKSDSSVNSDVRVEKSCVTSPEFIKSRLAIQKYETELESRTRKLVLQKKQEFEEHKARIEQDAERRIVGIEQRTSFESRTKVQNIEHRYKSQEAEIDAVHKRLRETHAHRKQ</sequence>
<feature type="region of interest" description="Disordered" evidence="1">
    <location>
        <begin position="76"/>
        <end position="103"/>
    </location>
</feature>